<feature type="coiled-coil region" evidence="1">
    <location>
        <begin position="322"/>
        <end position="356"/>
    </location>
</feature>
<name>A0ABM1TMZ4_LIMPO</name>
<reference evidence="5" key="1">
    <citation type="submission" date="2025-08" db="UniProtKB">
        <authorList>
            <consortium name="RefSeq"/>
        </authorList>
    </citation>
    <scope>IDENTIFICATION</scope>
    <source>
        <tissue evidence="5">Muscle</tissue>
    </source>
</reference>
<evidence type="ECO:0000313" key="4">
    <source>
        <dbReference type="Proteomes" id="UP000694941"/>
    </source>
</evidence>
<keyword evidence="4" id="KW-1185">Reference proteome</keyword>
<keyword evidence="1" id="KW-0175">Coiled coil</keyword>
<dbReference type="Gene3D" id="2.60.120.10">
    <property type="entry name" value="Jelly Rolls"/>
    <property type="match status" value="1"/>
</dbReference>
<dbReference type="PANTHER" id="PTHR10217">
    <property type="entry name" value="VOLTAGE AND LIGAND GATED POTASSIUM CHANNEL"/>
    <property type="match status" value="1"/>
</dbReference>
<dbReference type="SUPFAM" id="SSF51206">
    <property type="entry name" value="cAMP-binding domain-like"/>
    <property type="match status" value="1"/>
</dbReference>
<feature type="region of interest" description="Disordered" evidence="2">
    <location>
        <begin position="246"/>
        <end position="283"/>
    </location>
</feature>
<dbReference type="Proteomes" id="UP000694941">
    <property type="component" value="Unplaced"/>
</dbReference>
<feature type="compositionally biased region" description="Basic residues" evidence="2">
    <location>
        <begin position="389"/>
        <end position="412"/>
    </location>
</feature>
<evidence type="ECO:0000256" key="2">
    <source>
        <dbReference type="SAM" id="MobiDB-lite"/>
    </source>
</evidence>
<dbReference type="GeneID" id="111089298"/>
<dbReference type="RefSeq" id="XP_022257250.1">
    <property type="nucleotide sequence ID" value="XM_022401542.1"/>
</dbReference>
<feature type="signal peptide" evidence="3">
    <location>
        <begin position="1"/>
        <end position="18"/>
    </location>
</feature>
<dbReference type="PRINTS" id="PR01464">
    <property type="entry name" value="EAGCHANNEL"/>
</dbReference>
<feature type="region of interest" description="Disordered" evidence="2">
    <location>
        <begin position="380"/>
        <end position="451"/>
    </location>
</feature>
<organism evidence="4 5">
    <name type="scientific">Limulus polyphemus</name>
    <name type="common">Atlantic horseshoe crab</name>
    <dbReference type="NCBI Taxonomy" id="6850"/>
    <lineage>
        <taxon>Eukaryota</taxon>
        <taxon>Metazoa</taxon>
        <taxon>Ecdysozoa</taxon>
        <taxon>Arthropoda</taxon>
        <taxon>Chelicerata</taxon>
        <taxon>Merostomata</taxon>
        <taxon>Xiphosura</taxon>
        <taxon>Limulidae</taxon>
        <taxon>Limulus</taxon>
    </lineage>
</organism>
<proteinExistence type="predicted"/>
<accession>A0ABM1TMZ4</accession>
<evidence type="ECO:0000256" key="1">
    <source>
        <dbReference type="SAM" id="Coils"/>
    </source>
</evidence>
<dbReference type="InterPro" id="IPR018490">
    <property type="entry name" value="cNMP-bd_dom_sf"/>
</dbReference>
<sequence>KHLGVFYFLFHLITYSFAGQSDVFGDVFWKEPTIGQSCANVRALTYCDLHSIKRDKLLEVLNFYHAFANSFARNLVLTYNLRHRLIFRKVSDVKREKELADRRKNEPLQDLSQDHLVRKLFNRFKKTGPEKSSGINQIGTLTVPDVEKRGETDGDKSNNATAKVFNVTEVAGKPEKISKWGGFKGGTTGGDDKENKVGFENKILAKRGENIAKNNDSLHLVKDTKSALGAGTKGFGKWSKILGGRQETIEEVSEPDSHQATPKRKDEEDSASCGQSNDINNSYQRNLHVEDQITVSKDSCSDNGNFSNETCTTSSTDYQKIVANLVNLRVDLKLEIQKLSNKMNHIDEQISDLLKHFSRFSGPLNSPLSFSKSENVFTLEPNPSEHPKHTCCHHGSFKRKSSHGKSKSKSPTHRTFSTDSALRAGLEYELENSQQVSSIPKSPSKKEQENI</sequence>
<feature type="non-terminal residue" evidence="5">
    <location>
        <position position="1"/>
    </location>
</feature>
<feature type="compositionally biased region" description="Polar residues" evidence="2">
    <location>
        <begin position="272"/>
        <end position="283"/>
    </location>
</feature>
<feature type="chain" id="PRO_5045271723" evidence="3">
    <location>
        <begin position="19"/>
        <end position="451"/>
    </location>
</feature>
<evidence type="ECO:0000313" key="5">
    <source>
        <dbReference type="RefSeq" id="XP_022257250.1"/>
    </source>
</evidence>
<keyword evidence="3" id="KW-0732">Signal</keyword>
<feature type="compositionally biased region" description="Polar residues" evidence="2">
    <location>
        <begin position="431"/>
        <end position="441"/>
    </location>
</feature>
<evidence type="ECO:0000256" key="3">
    <source>
        <dbReference type="SAM" id="SignalP"/>
    </source>
</evidence>
<dbReference type="InterPro" id="IPR003949">
    <property type="entry name" value="K_chnl_volt-dep_EAG"/>
</dbReference>
<dbReference type="InterPro" id="IPR050818">
    <property type="entry name" value="KCNH_animal-type"/>
</dbReference>
<dbReference type="InterPro" id="IPR014710">
    <property type="entry name" value="RmlC-like_jellyroll"/>
</dbReference>
<protein>
    <submittedName>
        <fullName evidence="5">Potassium voltage-gated channel protein eag-like</fullName>
    </submittedName>
</protein>
<gene>
    <name evidence="5" type="primary">LOC111089298</name>
</gene>
<dbReference type="PANTHER" id="PTHR10217:SF435">
    <property type="entry name" value="POTASSIUM VOLTAGE-GATED CHANNEL PROTEIN EAG"/>
    <property type="match status" value="1"/>
</dbReference>